<dbReference type="InterPro" id="IPR040833">
    <property type="entry name" value="DUF5631"/>
</dbReference>
<evidence type="ECO:0000313" key="4">
    <source>
        <dbReference type="EMBL" id="ORW68541.1"/>
    </source>
</evidence>
<reference evidence="4 5" key="1">
    <citation type="submission" date="2016-01" db="EMBL/GenBank/DDBJ databases">
        <title>The new phylogeny of the genus Mycobacterium.</title>
        <authorList>
            <person name="Tarcisio F."/>
            <person name="Conor M."/>
            <person name="Antonella G."/>
            <person name="Elisabetta G."/>
            <person name="Giulia F.S."/>
            <person name="Sara T."/>
            <person name="Anna F."/>
            <person name="Clotilde B."/>
            <person name="Roberto B."/>
            <person name="Veronica D.S."/>
            <person name="Fabio R."/>
            <person name="Monica P."/>
            <person name="Olivier J."/>
            <person name="Enrico T."/>
            <person name="Nicola S."/>
        </authorList>
    </citation>
    <scope>NUCLEOTIDE SEQUENCE [LARGE SCALE GENOMIC DNA]</scope>
    <source>
        <strain evidence="4 5">DSM 44616</strain>
    </source>
</reference>
<feature type="compositionally biased region" description="Low complexity" evidence="1">
    <location>
        <begin position="139"/>
        <end position="154"/>
    </location>
</feature>
<dbReference type="InterPro" id="IPR040604">
    <property type="entry name" value="DUF5632"/>
</dbReference>
<feature type="compositionally biased region" description="Basic and acidic residues" evidence="1">
    <location>
        <begin position="124"/>
        <end position="133"/>
    </location>
</feature>
<feature type="domain" description="DUF5631" evidence="2">
    <location>
        <begin position="357"/>
        <end position="452"/>
    </location>
</feature>
<feature type="compositionally biased region" description="Basic and acidic residues" evidence="1">
    <location>
        <begin position="155"/>
        <end position="180"/>
    </location>
</feature>
<dbReference type="Pfam" id="PF18645">
    <property type="entry name" value="DUF5631"/>
    <property type="match status" value="1"/>
</dbReference>
<organism evidence="4 5">
    <name type="scientific">Mycobacterium saskatchewanense</name>
    <dbReference type="NCBI Taxonomy" id="220927"/>
    <lineage>
        <taxon>Bacteria</taxon>
        <taxon>Bacillati</taxon>
        <taxon>Actinomycetota</taxon>
        <taxon>Actinomycetes</taxon>
        <taxon>Mycobacteriales</taxon>
        <taxon>Mycobacteriaceae</taxon>
        <taxon>Mycobacterium</taxon>
        <taxon>Mycobacterium simiae complex</taxon>
    </lineage>
</organism>
<sequence length="458" mass="49360">MAIFGRITARQRLRRATRESLSIPAFSSPIDCTPWVTGGLWPAGLSTVDPETASIAAYLKDDLERIARSANDELKVIKRSGLADPARKAEEARVIEEGRARAVRRVESTIRQLEAIRAQPGPVEPEHAERDPEATQVIPATSAAESAATAPAEAAPERRWRAAEPGRRRTEPAPVTDDHVAAMTDAPIDDTQGIPAVTDLPPAAAAAEPRRDVTDSGRHRAVEPAAAEEERADTGERATAIPPMPEPGRGREFDIDRLNLLLEFVVRQEPRLNWAAGERADGTTVVVTDLAHGWVPPGISLPAGVGLLEPGRRSGKATEMIGDTTRVVRYAPGDSLRRSAGLAALKASLEPRELPEIDDLGGALNTATRRREGLPRIVHAMASTAAAGTRIADQEVDVLRVHLDTARYQLLVQFPDVDPALLLDCLLLAATEAFVVGDITSANYHLRWFQTLEASPSP</sequence>
<dbReference type="Pfam" id="PF18646">
    <property type="entry name" value="DUF5632"/>
    <property type="match status" value="1"/>
</dbReference>
<proteinExistence type="predicted"/>
<dbReference type="AlphaFoldDB" id="A0AAJ3NNB9"/>
<protein>
    <recommendedName>
        <fullName evidence="6">Vegetative cell wall protein</fullName>
    </recommendedName>
</protein>
<evidence type="ECO:0008006" key="6">
    <source>
        <dbReference type="Google" id="ProtNLM"/>
    </source>
</evidence>
<keyword evidence="5" id="KW-1185">Reference proteome</keyword>
<comment type="caution">
    <text evidence="4">The sequence shown here is derived from an EMBL/GenBank/DDBJ whole genome shotgun (WGS) entry which is preliminary data.</text>
</comment>
<accession>A0AAJ3NNB9</accession>
<evidence type="ECO:0000259" key="3">
    <source>
        <dbReference type="Pfam" id="PF18646"/>
    </source>
</evidence>
<evidence type="ECO:0000313" key="5">
    <source>
        <dbReference type="Proteomes" id="UP000193387"/>
    </source>
</evidence>
<evidence type="ECO:0000259" key="2">
    <source>
        <dbReference type="Pfam" id="PF18645"/>
    </source>
</evidence>
<dbReference type="Proteomes" id="UP000193387">
    <property type="component" value="Unassembled WGS sequence"/>
</dbReference>
<feature type="compositionally biased region" description="Basic and acidic residues" evidence="1">
    <location>
        <begin position="208"/>
        <end position="236"/>
    </location>
</feature>
<evidence type="ECO:0000256" key="1">
    <source>
        <dbReference type="SAM" id="MobiDB-lite"/>
    </source>
</evidence>
<feature type="domain" description="DUF5632" evidence="3">
    <location>
        <begin position="256"/>
        <end position="332"/>
    </location>
</feature>
<feature type="region of interest" description="Disordered" evidence="1">
    <location>
        <begin position="117"/>
        <end position="251"/>
    </location>
</feature>
<dbReference type="EMBL" id="LQPR01000052">
    <property type="protein sequence ID" value="ORW68541.1"/>
    <property type="molecule type" value="Genomic_DNA"/>
</dbReference>
<dbReference type="RefSeq" id="WP_085257448.1">
    <property type="nucleotide sequence ID" value="NZ_LQPR01000052.1"/>
</dbReference>
<name>A0AAJ3NNB9_9MYCO</name>
<gene>
    <name evidence="4" type="ORF">AWC23_20985</name>
</gene>